<keyword evidence="3" id="KW-1185">Reference proteome</keyword>
<evidence type="ECO:0000313" key="2">
    <source>
        <dbReference type="EMBL" id="WHY85908.1"/>
    </source>
</evidence>
<dbReference type="EMBL" id="CP126114">
    <property type="protein sequence ID" value="WHY85908.1"/>
    <property type="molecule type" value="Genomic_DNA"/>
</dbReference>
<feature type="transmembrane region" description="Helical" evidence="1">
    <location>
        <begin position="103"/>
        <end position="126"/>
    </location>
</feature>
<feature type="transmembrane region" description="Helical" evidence="1">
    <location>
        <begin position="77"/>
        <end position="97"/>
    </location>
</feature>
<organism evidence="2 3">
    <name type="scientific">Neobacillus novalis</name>
    <dbReference type="NCBI Taxonomy" id="220687"/>
    <lineage>
        <taxon>Bacteria</taxon>
        <taxon>Bacillati</taxon>
        <taxon>Bacillota</taxon>
        <taxon>Bacilli</taxon>
        <taxon>Bacillales</taxon>
        <taxon>Bacillaceae</taxon>
        <taxon>Neobacillus</taxon>
    </lineage>
</organism>
<sequence length="131" mass="15161">MKKSTKLICGIFLFLVTLFLVTMYITDYMNGLKIGISDVVVFVLLLSSWLHFFTWGSDPKVQKDELGKNISNTSAKLSYFILTGSLFMLWVIDRITFVRKNEYGNVSLFIALCLAMMLFPIIQFFISRKYK</sequence>
<dbReference type="Proteomes" id="UP001178288">
    <property type="component" value="Chromosome"/>
</dbReference>
<gene>
    <name evidence="2" type="ORF">QNH39_25585</name>
</gene>
<protein>
    <submittedName>
        <fullName evidence="2">Uncharacterized protein</fullName>
    </submittedName>
</protein>
<name>A0AA95MSS6_9BACI</name>
<keyword evidence="1" id="KW-1133">Transmembrane helix</keyword>
<keyword evidence="1" id="KW-0812">Transmembrane</keyword>
<dbReference type="RefSeq" id="WP_066093128.1">
    <property type="nucleotide sequence ID" value="NZ_CP126114.1"/>
</dbReference>
<accession>A0AA95MSS6</accession>
<feature type="transmembrane region" description="Helical" evidence="1">
    <location>
        <begin position="7"/>
        <end position="26"/>
    </location>
</feature>
<evidence type="ECO:0000256" key="1">
    <source>
        <dbReference type="SAM" id="Phobius"/>
    </source>
</evidence>
<dbReference type="KEGG" id="nnv:QNH39_25585"/>
<proteinExistence type="predicted"/>
<dbReference type="AlphaFoldDB" id="A0AA95MSS6"/>
<keyword evidence="1" id="KW-0472">Membrane</keyword>
<feature type="transmembrane region" description="Helical" evidence="1">
    <location>
        <begin position="32"/>
        <end position="56"/>
    </location>
</feature>
<evidence type="ECO:0000313" key="3">
    <source>
        <dbReference type="Proteomes" id="UP001178288"/>
    </source>
</evidence>
<reference evidence="2" key="1">
    <citation type="submission" date="2023-05" db="EMBL/GenBank/DDBJ databases">
        <title>Comparative genomics of Bacillaceae isolates and their secondary metabolite potential.</title>
        <authorList>
            <person name="Song L."/>
            <person name="Nielsen L.J."/>
            <person name="Mohite O."/>
            <person name="Xu X."/>
            <person name="Weber T."/>
            <person name="Kovacs A.T."/>
        </authorList>
    </citation>
    <scope>NUCLEOTIDE SEQUENCE</scope>
    <source>
        <strain evidence="2">XLM17</strain>
    </source>
</reference>